<feature type="compositionally biased region" description="Polar residues" evidence="2">
    <location>
        <begin position="593"/>
        <end position="603"/>
    </location>
</feature>
<name>A0A1Q9C4V9_SYMMI</name>
<feature type="compositionally biased region" description="Basic residues" evidence="2">
    <location>
        <begin position="494"/>
        <end position="509"/>
    </location>
</feature>
<organism evidence="5 6">
    <name type="scientific">Symbiodinium microadriaticum</name>
    <name type="common">Dinoflagellate</name>
    <name type="synonym">Zooxanthella microadriatica</name>
    <dbReference type="NCBI Taxonomy" id="2951"/>
    <lineage>
        <taxon>Eukaryota</taxon>
        <taxon>Sar</taxon>
        <taxon>Alveolata</taxon>
        <taxon>Dinophyceae</taxon>
        <taxon>Suessiales</taxon>
        <taxon>Symbiodiniaceae</taxon>
        <taxon>Symbiodinium</taxon>
    </lineage>
</organism>
<keyword evidence="3" id="KW-0732">Signal</keyword>
<accession>A0A1Q9C4V9</accession>
<feature type="signal peptide" evidence="3">
    <location>
        <begin position="1"/>
        <end position="18"/>
    </location>
</feature>
<dbReference type="Proteomes" id="UP000186817">
    <property type="component" value="Unassembled WGS sequence"/>
</dbReference>
<dbReference type="SUPFAM" id="SSF48452">
    <property type="entry name" value="TPR-like"/>
    <property type="match status" value="1"/>
</dbReference>
<evidence type="ECO:0000313" key="5">
    <source>
        <dbReference type="EMBL" id="OLP77947.1"/>
    </source>
</evidence>
<dbReference type="PANTHER" id="PTHR45982">
    <property type="entry name" value="REGULATOR OF CHROMOSOME CONDENSATION"/>
    <property type="match status" value="1"/>
</dbReference>
<dbReference type="InterPro" id="IPR011990">
    <property type="entry name" value="TPR-like_helical_dom_sf"/>
</dbReference>
<evidence type="ECO:0000313" key="6">
    <source>
        <dbReference type="Proteomes" id="UP000186817"/>
    </source>
</evidence>
<dbReference type="InterPro" id="IPR019734">
    <property type="entry name" value="TPR_rpt"/>
</dbReference>
<dbReference type="InterPro" id="IPR000626">
    <property type="entry name" value="Ubiquitin-like_dom"/>
</dbReference>
<keyword evidence="1" id="KW-0802">TPR repeat</keyword>
<dbReference type="PANTHER" id="PTHR45982:SF1">
    <property type="entry name" value="REGULATOR OF CHROMOSOME CONDENSATION"/>
    <property type="match status" value="1"/>
</dbReference>
<dbReference type="OrthoDB" id="433683at2759"/>
<keyword evidence="6" id="KW-1185">Reference proteome</keyword>
<dbReference type="PROSITE" id="PS50053">
    <property type="entry name" value="UBIQUITIN_2"/>
    <property type="match status" value="1"/>
</dbReference>
<dbReference type="SUPFAM" id="SSF54236">
    <property type="entry name" value="Ubiquitin-like"/>
    <property type="match status" value="1"/>
</dbReference>
<feature type="region of interest" description="Disordered" evidence="2">
    <location>
        <begin position="549"/>
        <end position="620"/>
    </location>
</feature>
<dbReference type="AlphaFoldDB" id="A0A1Q9C4V9"/>
<evidence type="ECO:0000256" key="2">
    <source>
        <dbReference type="SAM" id="MobiDB-lite"/>
    </source>
</evidence>
<dbReference type="InterPro" id="IPR009091">
    <property type="entry name" value="RCC1/BLIP-II"/>
</dbReference>
<feature type="region of interest" description="Disordered" evidence="2">
    <location>
        <begin position="456"/>
        <end position="478"/>
    </location>
</feature>
<feature type="domain" description="Ubiquitin-like" evidence="4">
    <location>
        <begin position="3"/>
        <end position="73"/>
    </location>
</feature>
<feature type="compositionally biased region" description="Acidic residues" evidence="2">
    <location>
        <begin position="555"/>
        <end position="567"/>
    </location>
</feature>
<dbReference type="SUPFAM" id="SSF50985">
    <property type="entry name" value="RCC1/BLIP-II"/>
    <property type="match status" value="2"/>
</dbReference>
<comment type="caution">
    <text evidence="5">The sequence shown here is derived from an EMBL/GenBank/DDBJ whole genome shotgun (WGS) entry which is preliminary data.</text>
</comment>
<dbReference type="EMBL" id="LSRX01001687">
    <property type="protein sequence ID" value="OLP77947.1"/>
    <property type="molecule type" value="Genomic_DNA"/>
</dbReference>
<protein>
    <recommendedName>
        <fullName evidence="4">Ubiquitin-like domain-containing protein</fullName>
    </recommendedName>
</protein>
<evidence type="ECO:0000256" key="3">
    <source>
        <dbReference type="SAM" id="SignalP"/>
    </source>
</evidence>
<evidence type="ECO:0000256" key="1">
    <source>
        <dbReference type="PROSITE-ProRule" id="PRU00339"/>
    </source>
</evidence>
<dbReference type="InterPro" id="IPR029071">
    <property type="entry name" value="Ubiquitin-like_domsf"/>
</dbReference>
<gene>
    <name evidence="5" type="ORF">AK812_SmicGene41932</name>
</gene>
<dbReference type="SMART" id="SM00028">
    <property type="entry name" value="TPR"/>
    <property type="match status" value="3"/>
</dbReference>
<feature type="chain" id="PRO_5012344619" description="Ubiquitin-like domain-containing protein" evidence="3">
    <location>
        <begin position="19"/>
        <end position="865"/>
    </location>
</feature>
<feature type="repeat" description="TPR" evidence="1">
    <location>
        <begin position="631"/>
        <end position="664"/>
    </location>
</feature>
<feature type="region of interest" description="Disordered" evidence="2">
    <location>
        <begin position="490"/>
        <end position="509"/>
    </location>
</feature>
<dbReference type="Gene3D" id="2.130.10.30">
    <property type="entry name" value="Regulator of chromosome condensation 1/beta-lactamase-inhibitor protein II"/>
    <property type="match status" value="2"/>
</dbReference>
<dbReference type="Gene3D" id="1.25.40.10">
    <property type="entry name" value="Tetratricopeptide repeat domain"/>
    <property type="match status" value="1"/>
</dbReference>
<dbReference type="InterPro" id="IPR051553">
    <property type="entry name" value="Ran_GTPase-activating"/>
</dbReference>
<evidence type="ECO:0000259" key="4">
    <source>
        <dbReference type="PROSITE" id="PS50053"/>
    </source>
</evidence>
<sequence>MPITVLVTLLSGDQTCVSVPEDASVDVLRRKSQQQLNASLGHLITASGSLLAGSATLKQAGVTDGQTVTAVVRDAAVAATERAFALIRGDGSVVAWGDSQEGGDCRRVQEQLQNVKCIKASATAFAALRGDGSVVTWGLKSVGGETYPVHTHLHDVAEIQATAEAFAALRTDGTVATWGEAHAGGVVPAIVQSQLRDVKTIQANEDAFAAHLGDGSVVTWGKYAEFEPPPPSFLQDVLCIQGFNDGFLAMKSDSVVAWGWGSVPRTSTHTDGDFRHCAGQMSANAWATVSREGRLHVELEGRAEELHEVEHVQRCPADLFAALRKDGTVVTFGDKRLQPEPSVQNQLRNVVQIQGTTNAFAAICGDGSVVTWGHGRNGGSSKHVQHLLSNVKAIQASTGAFAAIRDDGSVVTWGHKSMGGDSSAVQAQLKNVSCIQSTRCAFAAIRADGSVVTWGHPKAGGDSQRISPQLGRSSEEDKLSRALAARVQAAKSNAKPKAKHKANATAKVKARPVHLVARRGLADALRGLGNFHEAVRHYSRAISDTMQALEHREQQEEDQQEQPEETGIDGNPETRTAENVDGSPEPPAPGMESSPSANQQLPSFNAEDSRTGRQEDLMSTAEPEKLRSFLVELLMRRALVLRLLGNLDAAGSDFVDALELEPEEGLALFWYGKVLIEQQRHQEAVSYLQASLQFHEPTRAVAHAILGALLMTRANPDFEMAQRHLKEATQLSPSSQAVRSTLWICSAAVQLTGKLRDPTKALGLLDRALASLESDKRGEESFTGCQSARTVGHVAGSGGAAAAVLSARSRSAEEARWQATRTLVKNQQALAKGDDLEQALQCRTFIQLVAREPQQRAAPVPLEGF</sequence>
<dbReference type="PROSITE" id="PS50005">
    <property type="entry name" value="TPR"/>
    <property type="match status" value="1"/>
</dbReference>
<proteinExistence type="predicted"/>
<reference evidence="5 6" key="1">
    <citation type="submission" date="2016-02" db="EMBL/GenBank/DDBJ databases">
        <title>Genome analysis of coral dinoflagellate symbionts highlights evolutionary adaptations to a symbiotic lifestyle.</title>
        <authorList>
            <person name="Aranda M."/>
            <person name="Li Y."/>
            <person name="Liew Y.J."/>
            <person name="Baumgarten S."/>
            <person name="Simakov O."/>
            <person name="Wilson M."/>
            <person name="Piel J."/>
            <person name="Ashoor H."/>
            <person name="Bougouffa S."/>
            <person name="Bajic V.B."/>
            <person name="Ryu T."/>
            <person name="Ravasi T."/>
            <person name="Bayer T."/>
            <person name="Micklem G."/>
            <person name="Kim H."/>
            <person name="Bhak J."/>
            <person name="Lajeunesse T.C."/>
            <person name="Voolstra C.R."/>
        </authorList>
    </citation>
    <scope>NUCLEOTIDE SEQUENCE [LARGE SCALE GENOMIC DNA]</scope>
    <source>
        <strain evidence="5 6">CCMP2467</strain>
    </source>
</reference>
<feature type="compositionally biased region" description="Basic and acidic residues" evidence="2">
    <location>
        <begin position="607"/>
        <end position="620"/>
    </location>
</feature>